<name>A0ABN1ISP1_9GAMM</name>
<keyword evidence="6 13" id="KW-0479">Metal-binding</keyword>
<evidence type="ECO:0000256" key="13">
    <source>
        <dbReference type="RuleBase" id="RU365022"/>
    </source>
</evidence>
<evidence type="ECO:0000256" key="12">
    <source>
        <dbReference type="ARBA" id="ARBA00023211"/>
    </source>
</evidence>
<protein>
    <recommendedName>
        <fullName evidence="4 13">CRISPR-associated exonuclease Cas4</fullName>
        <ecNumber evidence="3 13">3.1.12.1</ecNumber>
    </recommendedName>
</protein>
<dbReference type="Proteomes" id="UP001501523">
    <property type="component" value="Unassembled WGS sequence"/>
</dbReference>
<dbReference type="InterPro" id="IPR011604">
    <property type="entry name" value="PDDEXK-like_dom_sf"/>
</dbReference>
<keyword evidence="12 13" id="KW-0464">Manganese</keyword>
<feature type="domain" description="DUF83" evidence="14">
    <location>
        <begin position="17"/>
        <end position="191"/>
    </location>
</feature>
<evidence type="ECO:0000256" key="5">
    <source>
        <dbReference type="ARBA" id="ARBA00022722"/>
    </source>
</evidence>
<comment type="cofactor">
    <cofactor evidence="13">
        <name>iron-sulfur cluster</name>
        <dbReference type="ChEBI" id="CHEBI:30408"/>
    </cofactor>
</comment>
<keyword evidence="8 13" id="KW-0269">Exonuclease</keyword>
<comment type="similarity">
    <text evidence="2 13">Belongs to the CRISPR-associated exonuclease Cas4 family.</text>
</comment>
<evidence type="ECO:0000313" key="15">
    <source>
        <dbReference type="EMBL" id="GAA0720599.1"/>
    </source>
</evidence>
<evidence type="ECO:0000313" key="16">
    <source>
        <dbReference type="Proteomes" id="UP001501523"/>
    </source>
</evidence>
<keyword evidence="7 13" id="KW-0378">Hydrolase</keyword>
<evidence type="ECO:0000256" key="11">
    <source>
        <dbReference type="ARBA" id="ARBA00023118"/>
    </source>
</evidence>
<evidence type="ECO:0000256" key="7">
    <source>
        <dbReference type="ARBA" id="ARBA00022801"/>
    </source>
</evidence>
<evidence type="ECO:0000256" key="2">
    <source>
        <dbReference type="ARBA" id="ARBA00009189"/>
    </source>
</evidence>
<evidence type="ECO:0000256" key="1">
    <source>
        <dbReference type="ARBA" id="ARBA00001966"/>
    </source>
</evidence>
<dbReference type="PANTHER" id="PTHR36531:SF6">
    <property type="entry name" value="DNA REPLICATION ATP-DEPENDENT HELICASE_NUCLEASE DNA2"/>
    <property type="match status" value="1"/>
</dbReference>
<evidence type="ECO:0000256" key="9">
    <source>
        <dbReference type="ARBA" id="ARBA00023004"/>
    </source>
</evidence>
<evidence type="ECO:0000256" key="3">
    <source>
        <dbReference type="ARBA" id="ARBA00012768"/>
    </source>
</evidence>
<keyword evidence="10 13" id="KW-0411">Iron-sulfur</keyword>
<comment type="cofactor">
    <cofactor evidence="1">
        <name>[4Fe-4S] cluster</name>
        <dbReference type="ChEBI" id="CHEBI:49883"/>
    </cofactor>
</comment>
<sequence>MFVRCRQIMSDDAIPISALQHWSYCPRQCALIHVEQVFADNVHTARGHAVHAVVDEPGAERSGTVRIERAMPLWSDRLGLIGKADLVEFEADGSAYPVEYKHGPRRQHRHDDLQLAAQALCLEEMTGRPVLAGAIFHFSSRRRREVAIDTALRGAVEAAAGAVRDLLSSPALPAPVNDARCRNCSLIDLCQPKVVAAKTRYHTLLDQLFET</sequence>
<evidence type="ECO:0000256" key="6">
    <source>
        <dbReference type="ARBA" id="ARBA00022723"/>
    </source>
</evidence>
<comment type="function">
    <text evidence="13">CRISPR (clustered regularly interspaced short palindromic repeat) is an adaptive immune system that provides protection against mobile genetic elements (viruses, transposable elements and conjugative plasmids). CRISPR clusters contain sequences complementary to antecedent mobile elements and target invading nucleic acids. CRISPR clusters are transcribed and processed into CRISPR RNA (crRNA).</text>
</comment>
<evidence type="ECO:0000259" key="14">
    <source>
        <dbReference type="Pfam" id="PF01930"/>
    </source>
</evidence>
<comment type="caution">
    <text evidence="15">The sequence shown here is derived from an EMBL/GenBank/DDBJ whole genome shotgun (WGS) entry which is preliminary data.</text>
</comment>
<accession>A0ABN1ISP1</accession>
<dbReference type="PANTHER" id="PTHR36531">
    <property type="entry name" value="CRISPR-ASSOCIATED EXONUCLEASE CAS4"/>
    <property type="match status" value="1"/>
</dbReference>
<keyword evidence="11 13" id="KW-0051">Antiviral defense</keyword>
<evidence type="ECO:0000256" key="8">
    <source>
        <dbReference type="ARBA" id="ARBA00022839"/>
    </source>
</evidence>
<evidence type="ECO:0000256" key="10">
    <source>
        <dbReference type="ARBA" id="ARBA00023014"/>
    </source>
</evidence>
<comment type="cofactor">
    <cofactor evidence="13">
        <name>Mg(2+)</name>
        <dbReference type="ChEBI" id="CHEBI:18420"/>
    </cofactor>
    <cofactor evidence="13">
        <name>Mn(2+)</name>
        <dbReference type="ChEBI" id="CHEBI:29035"/>
    </cofactor>
    <text evidence="13">Mg(2+) or Mn(2+) required for ssDNA cleavage activity.</text>
</comment>
<keyword evidence="16" id="KW-1185">Reference proteome</keyword>
<organism evidence="15 16">
    <name type="scientific">Dokdonella soli</name>
    <dbReference type="NCBI Taxonomy" id="529810"/>
    <lineage>
        <taxon>Bacteria</taxon>
        <taxon>Pseudomonadati</taxon>
        <taxon>Pseudomonadota</taxon>
        <taxon>Gammaproteobacteria</taxon>
        <taxon>Lysobacterales</taxon>
        <taxon>Rhodanobacteraceae</taxon>
        <taxon>Dokdonella</taxon>
    </lineage>
</organism>
<dbReference type="Gene3D" id="3.90.320.10">
    <property type="match status" value="1"/>
</dbReference>
<dbReference type="InterPro" id="IPR013343">
    <property type="entry name" value="CRISPR-assoc_prot_Cas4"/>
</dbReference>
<keyword evidence="9 13" id="KW-0408">Iron</keyword>
<dbReference type="EMBL" id="BAAAEU010000024">
    <property type="protein sequence ID" value="GAA0720599.1"/>
    <property type="molecule type" value="Genomic_DNA"/>
</dbReference>
<reference evidence="15 16" key="1">
    <citation type="journal article" date="2019" name="Int. J. Syst. Evol. Microbiol.">
        <title>The Global Catalogue of Microorganisms (GCM) 10K type strain sequencing project: providing services to taxonomists for standard genome sequencing and annotation.</title>
        <authorList>
            <consortium name="The Broad Institute Genomics Platform"/>
            <consortium name="The Broad Institute Genome Sequencing Center for Infectious Disease"/>
            <person name="Wu L."/>
            <person name="Ma J."/>
        </authorList>
    </citation>
    <scope>NUCLEOTIDE SEQUENCE [LARGE SCALE GENOMIC DNA]</scope>
    <source>
        <strain evidence="15 16">JCM 15421</strain>
    </source>
</reference>
<gene>
    <name evidence="15" type="primary">cas4</name>
    <name evidence="15" type="ORF">GCM10009105_30170</name>
</gene>
<evidence type="ECO:0000256" key="4">
    <source>
        <dbReference type="ARBA" id="ARBA00020049"/>
    </source>
</evidence>
<dbReference type="InterPro" id="IPR022765">
    <property type="entry name" value="Dna2/Cas4_DUF83"/>
</dbReference>
<keyword evidence="5 13" id="KW-0540">Nuclease</keyword>
<dbReference type="EC" id="3.1.12.1" evidence="3 13"/>
<dbReference type="NCBIfam" id="TIGR00372">
    <property type="entry name" value="cas4"/>
    <property type="match status" value="1"/>
</dbReference>
<proteinExistence type="inferred from homology"/>
<dbReference type="InterPro" id="IPR051827">
    <property type="entry name" value="Cas4_exonuclease"/>
</dbReference>
<dbReference type="Pfam" id="PF01930">
    <property type="entry name" value="Cas_Cas4"/>
    <property type="match status" value="1"/>
</dbReference>